<dbReference type="PANTHER" id="PTHR47755:SF1">
    <property type="entry name" value="CELL DIVISION PROTEIN FTSX"/>
    <property type="match status" value="1"/>
</dbReference>
<dbReference type="AlphaFoldDB" id="A0A2G9YX64"/>
<feature type="transmembrane region" description="Helical" evidence="11">
    <location>
        <begin position="226"/>
        <end position="253"/>
    </location>
</feature>
<dbReference type="PANTHER" id="PTHR47755">
    <property type="entry name" value="CELL DIVISION PROTEIN FTSX"/>
    <property type="match status" value="1"/>
</dbReference>
<dbReference type="Gene3D" id="3.30.70.3040">
    <property type="match status" value="1"/>
</dbReference>
<feature type="domain" description="FtsX extracellular" evidence="13">
    <location>
        <begin position="58"/>
        <end position="147"/>
    </location>
</feature>
<evidence type="ECO:0000256" key="11">
    <source>
        <dbReference type="SAM" id="Phobius"/>
    </source>
</evidence>
<evidence type="ECO:0000256" key="6">
    <source>
        <dbReference type="ARBA" id="ARBA00022692"/>
    </source>
</evidence>
<comment type="similarity">
    <text evidence="2 10">Belongs to the ABC-4 integral membrane protein family. FtsX subfamily.</text>
</comment>
<evidence type="ECO:0000313" key="14">
    <source>
        <dbReference type="EMBL" id="PIP23313.1"/>
    </source>
</evidence>
<dbReference type="Pfam" id="PF18075">
    <property type="entry name" value="FtsX_ECD"/>
    <property type="match status" value="1"/>
</dbReference>
<keyword evidence="9 10" id="KW-0131">Cell cycle</keyword>
<accession>A0A2G9YX64</accession>
<evidence type="ECO:0000256" key="1">
    <source>
        <dbReference type="ARBA" id="ARBA00004651"/>
    </source>
</evidence>
<comment type="caution">
    <text evidence="14">The sequence shown here is derived from an EMBL/GenBank/DDBJ whole genome shotgun (WGS) entry which is preliminary data.</text>
</comment>
<dbReference type="PIRSF" id="PIRSF003097">
    <property type="entry name" value="FtsX"/>
    <property type="match status" value="1"/>
</dbReference>
<evidence type="ECO:0000256" key="8">
    <source>
        <dbReference type="ARBA" id="ARBA00023136"/>
    </source>
</evidence>
<dbReference type="GO" id="GO:0051301">
    <property type="term" value="P:cell division"/>
    <property type="evidence" value="ECO:0007669"/>
    <property type="project" value="UniProtKB-KW"/>
</dbReference>
<dbReference type="EMBL" id="PCRP01000065">
    <property type="protein sequence ID" value="PIP23313.1"/>
    <property type="molecule type" value="Genomic_DNA"/>
</dbReference>
<dbReference type="InterPro" id="IPR004513">
    <property type="entry name" value="FtsX"/>
</dbReference>
<evidence type="ECO:0000313" key="15">
    <source>
        <dbReference type="Proteomes" id="UP000230273"/>
    </source>
</evidence>
<keyword evidence="7 11" id="KW-1133">Transmembrane helix</keyword>
<proteinExistence type="inferred from homology"/>
<name>A0A2G9YX64_9BACT</name>
<organism evidence="14 15">
    <name type="scientific">Candidatus Nealsonbacteria bacterium CG23_combo_of_CG06-09_8_20_14_all_38_19</name>
    <dbReference type="NCBI Taxonomy" id="1974721"/>
    <lineage>
        <taxon>Bacteria</taxon>
        <taxon>Candidatus Nealsoniibacteriota</taxon>
    </lineage>
</organism>
<feature type="transmembrane region" description="Helical" evidence="11">
    <location>
        <begin position="21"/>
        <end position="43"/>
    </location>
</feature>
<evidence type="ECO:0000256" key="9">
    <source>
        <dbReference type="ARBA" id="ARBA00023306"/>
    </source>
</evidence>
<dbReference type="InterPro" id="IPR003838">
    <property type="entry name" value="ABC3_permease_C"/>
</dbReference>
<keyword evidence="5 10" id="KW-0132">Cell division</keyword>
<keyword evidence="4 10" id="KW-1003">Cell membrane</keyword>
<evidence type="ECO:0000259" key="13">
    <source>
        <dbReference type="Pfam" id="PF18075"/>
    </source>
</evidence>
<dbReference type="InterPro" id="IPR040690">
    <property type="entry name" value="FtsX_ECD"/>
</dbReference>
<evidence type="ECO:0000256" key="5">
    <source>
        <dbReference type="ARBA" id="ARBA00022618"/>
    </source>
</evidence>
<evidence type="ECO:0000256" key="10">
    <source>
        <dbReference type="PIRNR" id="PIRNR003097"/>
    </source>
</evidence>
<evidence type="ECO:0000256" key="3">
    <source>
        <dbReference type="ARBA" id="ARBA00021907"/>
    </source>
</evidence>
<feature type="transmembrane region" description="Helical" evidence="11">
    <location>
        <begin position="273"/>
        <end position="296"/>
    </location>
</feature>
<evidence type="ECO:0000256" key="4">
    <source>
        <dbReference type="ARBA" id="ARBA00022475"/>
    </source>
</evidence>
<protein>
    <recommendedName>
        <fullName evidence="3 10">Cell division protein FtsX</fullName>
    </recommendedName>
</protein>
<comment type="subcellular location">
    <subcellularLocation>
        <location evidence="1">Cell membrane</location>
        <topology evidence="1">Multi-pass membrane protein</topology>
    </subcellularLocation>
</comment>
<gene>
    <name evidence="14" type="ORF">COX36_04015</name>
</gene>
<evidence type="ECO:0000259" key="12">
    <source>
        <dbReference type="Pfam" id="PF02687"/>
    </source>
</evidence>
<feature type="transmembrane region" description="Helical" evidence="11">
    <location>
        <begin position="180"/>
        <end position="205"/>
    </location>
</feature>
<evidence type="ECO:0000256" key="7">
    <source>
        <dbReference type="ARBA" id="ARBA00022989"/>
    </source>
</evidence>
<evidence type="ECO:0000256" key="2">
    <source>
        <dbReference type="ARBA" id="ARBA00007379"/>
    </source>
</evidence>
<keyword evidence="8 10" id="KW-0472">Membrane</keyword>
<reference evidence="14 15" key="1">
    <citation type="submission" date="2017-09" db="EMBL/GenBank/DDBJ databases">
        <title>Depth-based differentiation of microbial function through sediment-hosted aquifers and enrichment of novel symbionts in the deep terrestrial subsurface.</title>
        <authorList>
            <person name="Probst A.J."/>
            <person name="Ladd B."/>
            <person name="Jarett J.K."/>
            <person name="Geller-Mcgrath D.E."/>
            <person name="Sieber C.M."/>
            <person name="Emerson J.B."/>
            <person name="Anantharaman K."/>
            <person name="Thomas B.C."/>
            <person name="Malmstrom R."/>
            <person name="Stieglmeier M."/>
            <person name="Klingl A."/>
            <person name="Woyke T."/>
            <person name="Ryan C.M."/>
            <person name="Banfield J.F."/>
        </authorList>
    </citation>
    <scope>NUCLEOTIDE SEQUENCE [LARGE SCALE GENOMIC DNA]</scope>
    <source>
        <strain evidence="14">CG23_combo_of_CG06-09_8_20_14_all_38_19</strain>
    </source>
</reference>
<feature type="domain" description="ABC3 transporter permease C-terminal" evidence="12">
    <location>
        <begin position="181"/>
        <end position="300"/>
    </location>
</feature>
<sequence length="302" mass="34135">MFTAFKRVIKSGWQSFRRNGGLSVATVFIMLMVIFLITSLYLLGGVTQFLIADLEEKVDISVYFKEDSSESNILKVKDEVAKIPEVKEIEYISKEEILDRFSQRYKDNQLLMESLQELGMNPFLPSLNIKAWQASQYGSVANFLENNSLKNIIEKVDYHERKPIIEKLSQITSNVNRVGLIFSITLAIVAVLVAFNTIRLAIYNLREEISIMRLVGASNWFIRGPFIIQGAIAGLVSAVISSLIVFAVCYFLSPKLEIVIPGFHLFNYLISNYLIVILGQFAIGVILGVFSSVIAIRRYLQV</sequence>
<dbReference type="Pfam" id="PF02687">
    <property type="entry name" value="FtsX"/>
    <property type="match status" value="1"/>
</dbReference>
<dbReference type="GO" id="GO:0005886">
    <property type="term" value="C:plasma membrane"/>
    <property type="evidence" value="ECO:0007669"/>
    <property type="project" value="UniProtKB-SubCell"/>
</dbReference>
<keyword evidence="6 11" id="KW-0812">Transmembrane</keyword>
<dbReference type="Proteomes" id="UP000230273">
    <property type="component" value="Unassembled WGS sequence"/>
</dbReference>